<accession>A0A7W7QZY0</accession>
<dbReference type="RefSeq" id="WP_184934754.1">
    <property type="nucleotide sequence ID" value="NZ_JACHJV010000001.1"/>
</dbReference>
<dbReference type="GO" id="GO:0004674">
    <property type="term" value="F:protein serine/threonine kinase activity"/>
    <property type="evidence" value="ECO:0007669"/>
    <property type="project" value="UniProtKB-KW"/>
</dbReference>
<dbReference type="AlphaFoldDB" id="A0A7W7QZY0"/>
<keyword evidence="1" id="KW-0808">Transferase</keyword>
<evidence type="ECO:0000259" key="2">
    <source>
        <dbReference type="Pfam" id="PF13581"/>
    </source>
</evidence>
<name>A0A7W7QZY0_KITKI</name>
<dbReference type="PANTHER" id="PTHR35526">
    <property type="entry name" value="ANTI-SIGMA-F FACTOR RSBW-RELATED"/>
    <property type="match status" value="1"/>
</dbReference>
<feature type="domain" description="Histidine kinase/HSP90-like ATPase" evidence="2">
    <location>
        <begin position="27"/>
        <end position="141"/>
    </location>
</feature>
<dbReference type="CDD" id="cd16936">
    <property type="entry name" value="HATPase_RsbW-like"/>
    <property type="match status" value="1"/>
</dbReference>
<gene>
    <name evidence="3" type="ORF">FHR34_001602</name>
</gene>
<protein>
    <submittedName>
        <fullName evidence="3">Anti-sigma regulatory factor (Ser/Thr protein kinase)</fullName>
    </submittedName>
</protein>
<evidence type="ECO:0000256" key="1">
    <source>
        <dbReference type="ARBA" id="ARBA00022527"/>
    </source>
</evidence>
<organism evidence="3 4">
    <name type="scientific">Kitasatospora kifunensis</name>
    <name type="common">Streptomyces kifunensis</name>
    <dbReference type="NCBI Taxonomy" id="58351"/>
    <lineage>
        <taxon>Bacteria</taxon>
        <taxon>Bacillati</taxon>
        <taxon>Actinomycetota</taxon>
        <taxon>Actinomycetes</taxon>
        <taxon>Kitasatosporales</taxon>
        <taxon>Streptomycetaceae</taxon>
        <taxon>Kitasatospora</taxon>
    </lineage>
</organism>
<dbReference type="InterPro" id="IPR050267">
    <property type="entry name" value="Anti-sigma-factor_SerPK"/>
</dbReference>
<keyword evidence="1" id="KW-0418">Kinase</keyword>
<comment type="caution">
    <text evidence="3">The sequence shown here is derived from an EMBL/GenBank/DDBJ whole genome shotgun (WGS) entry which is preliminary data.</text>
</comment>
<dbReference type="SUPFAM" id="SSF55874">
    <property type="entry name" value="ATPase domain of HSP90 chaperone/DNA topoisomerase II/histidine kinase"/>
    <property type="match status" value="1"/>
</dbReference>
<dbReference type="InterPro" id="IPR003594">
    <property type="entry name" value="HATPase_dom"/>
</dbReference>
<keyword evidence="1" id="KW-0723">Serine/threonine-protein kinase</keyword>
<dbReference type="InterPro" id="IPR036890">
    <property type="entry name" value="HATPase_C_sf"/>
</dbReference>
<evidence type="ECO:0000313" key="4">
    <source>
        <dbReference type="Proteomes" id="UP000540506"/>
    </source>
</evidence>
<proteinExistence type="predicted"/>
<dbReference type="Gene3D" id="3.30.565.10">
    <property type="entry name" value="Histidine kinase-like ATPase, C-terminal domain"/>
    <property type="match status" value="1"/>
</dbReference>
<dbReference type="EMBL" id="JACHJV010000001">
    <property type="protein sequence ID" value="MBB4922609.1"/>
    <property type="molecule type" value="Genomic_DNA"/>
</dbReference>
<keyword evidence="4" id="KW-1185">Reference proteome</keyword>
<dbReference type="Proteomes" id="UP000540506">
    <property type="component" value="Unassembled WGS sequence"/>
</dbReference>
<reference evidence="3 4" key="1">
    <citation type="submission" date="2020-08" db="EMBL/GenBank/DDBJ databases">
        <title>Sequencing the genomes of 1000 actinobacteria strains.</title>
        <authorList>
            <person name="Klenk H.-P."/>
        </authorList>
    </citation>
    <scope>NUCLEOTIDE SEQUENCE [LARGE SCALE GENOMIC DNA]</scope>
    <source>
        <strain evidence="3 4">DSM 41654</strain>
    </source>
</reference>
<evidence type="ECO:0000313" key="3">
    <source>
        <dbReference type="EMBL" id="MBB4922609.1"/>
    </source>
</evidence>
<sequence>MSVIPLPAATTAQPLPTIPAIPAHWRFPADHASVAQARRALANALPLSTPPQLSYDLRLLASELVTNAVRHGARADEEEMIELIYWIADGHHWLAVSDPGRNQPVLVSPNPKACGGRGLLLVNALCDLWAVVPRLPRGKTVVAGIRQHSAA</sequence>
<dbReference type="Pfam" id="PF13581">
    <property type="entry name" value="HATPase_c_2"/>
    <property type="match status" value="1"/>
</dbReference>
<dbReference type="PANTHER" id="PTHR35526:SF3">
    <property type="entry name" value="ANTI-SIGMA-F FACTOR RSBW"/>
    <property type="match status" value="1"/>
</dbReference>